<keyword evidence="2" id="KW-0677">Repeat</keyword>
<dbReference type="EMBL" id="AJWJ01000178">
    <property type="protein sequence ID" value="KAF2073866.1"/>
    <property type="molecule type" value="Genomic_DNA"/>
</dbReference>
<dbReference type="Pfam" id="PF23598">
    <property type="entry name" value="LRR_14"/>
    <property type="match status" value="1"/>
</dbReference>
<dbReference type="PANTHER" id="PTHR48051:SF66">
    <property type="entry name" value="FILAMIN_ABP280 REPEAT-CONTAINING PROTEIN"/>
    <property type="match status" value="1"/>
</dbReference>
<dbReference type="Gene3D" id="3.80.10.10">
    <property type="entry name" value="Ribonuclease Inhibitor"/>
    <property type="match status" value="2"/>
</dbReference>
<dbReference type="InterPro" id="IPR013783">
    <property type="entry name" value="Ig-like_fold"/>
</dbReference>
<keyword evidence="7" id="KW-1185">Reference proteome</keyword>
<comment type="caution">
    <text evidence="6">The sequence shown here is derived from an EMBL/GenBank/DDBJ whole genome shotgun (WGS) entry which is preliminary data.</text>
</comment>
<dbReference type="PROSITE" id="PS51450">
    <property type="entry name" value="LRR"/>
    <property type="match status" value="2"/>
</dbReference>
<dbReference type="PROSITE" id="PS50194">
    <property type="entry name" value="FILAMIN_REPEAT"/>
    <property type="match status" value="1"/>
</dbReference>
<keyword evidence="1" id="KW-0433">Leucine-rich repeat</keyword>
<evidence type="ECO:0000313" key="6">
    <source>
        <dbReference type="EMBL" id="KAF2073866.1"/>
    </source>
</evidence>
<dbReference type="InterPro" id="IPR050216">
    <property type="entry name" value="LRR_domain-containing"/>
</dbReference>
<dbReference type="Gene3D" id="2.60.40.10">
    <property type="entry name" value="Immunoglobulins"/>
    <property type="match status" value="1"/>
</dbReference>
<evidence type="ECO:0000313" key="7">
    <source>
        <dbReference type="Proteomes" id="UP000695562"/>
    </source>
</evidence>
<dbReference type="OrthoDB" id="2187496at2759"/>
<dbReference type="InterPro" id="IPR055414">
    <property type="entry name" value="LRR_R13L4/SHOC2-like"/>
</dbReference>
<evidence type="ECO:0000259" key="5">
    <source>
        <dbReference type="Pfam" id="PF23598"/>
    </source>
</evidence>
<evidence type="ECO:0000256" key="2">
    <source>
        <dbReference type="ARBA" id="ARBA00022737"/>
    </source>
</evidence>
<dbReference type="InterPro" id="IPR017868">
    <property type="entry name" value="Filamin/ABP280_repeat-like"/>
</dbReference>
<accession>A0A8J4PUS6</accession>
<name>A0A8J4PUS6_9MYCE</name>
<feature type="repeat" description="Filamin" evidence="3">
    <location>
        <begin position="374"/>
        <end position="492"/>
    </location>
</feature>
<feature type="domain" description="Disease resistance R13L4/SHOC-2-like LRR" evidence="5">
    <location>
        <begin position="151"/>
        <end position="316"/>
    </location>
</feature>
<feature type="compositionally biased region" description="Polar residues" evidence="4">
    <location>
        <begin position="418"/>
        <end position="427"/>
    </location>
</feature>
<dbReference type="Pfam" id="PF00630">
    <property type="entry name" value="Filamin"/>
    <property type="match status" value="1"/>
</dbReference>
<sequence>MGNNLSQYARDRIYLCKSAGGTDLNLSSCNIKRIPKRILRFKKTLKKLNVGKNLIVEFYSQIEKFQLLETLIAESNELKDTCTQLSKLEHLTVLDVSNNMLTVIPNNLKSLITLNISYNSIQSFGNVTISLPALQELFYSFNKVSIFPTEILEIQTLKKLDISGNHLNYLPDEISNLAPCLEHLNIADNRFTSFPPPISSLGNLRTLNIANNNLGTSLSNQFTTLSKLEILDFSGCSLSSFDFDLSQLQNLTELYLARNSIPYLSPTTSISIGELTQTLRILDLSSGAFTILPKQIGWCTNLRRLNISQNQLPKVPGELHLLNPSIDIIIQPNPLEYPFCEWIKEGIPTFLKNLKPYMRAYGPNCTISDLEPTLKAMAPNQYTINSFDYSNNARVSGGDEFKVQMLLDGSNTGGASGSGEQPSSPDESNGGFPLGRANSMFFRSIECIVKDNKATKPGSYTVYFNSPQTGSYTISITSDNLPIKGSPFTVELV</sequence>
<dbReference type="AlphaFoldDB" id="A0A8J4PUS6"/>
<dbReference type="SUPFAM" id="SSF52047">
    <property type="entry name" value="RNI-like"/>
    <property type="match status" value="1"/>
</dbReference>
<dbReference type="SUPFAM" id="SSF81296">
    <property type="entry name" value="E set domains"/>
    <property type="match status" value="1"/>
</dbReference>
<feature type="region of interest" description="Disordered" evidence="4">
    <location>
        <begin position="409"/>
        <end position="431"/>
    </location>
</feature>
<evidence type="ECO:0000256" key="1">
    <source>
        <dbReference type="ARBA" id="ARBA00022614"/>
    </source>
</evidence>
<dbReference type="PANTHER" id="PTHR48051">
    <property type="match status" value="1"/>
</dbReference>
<dbReference type="Proteomes" id="UP000695562">
    <property type="component" value="Unassembled WGS sequence"/>
</dbReference>
<dbReference type="InterPro" id="IPR032675">
    <property type="entry name" value="LRR_dom_sf"/>
</dbReference>
<dbReference type="InterPro" id="IPR001611">
    <property type="entry name" value="Leu-rich_rpt"/>
</dbReference>
<protein>
    <recommendedName>
        <fullName evidence="5">Disease resistance R13L4/SHOC-2-like LRR domain-containing protein</fullName>
    </recommendedName>
</protein>
<evidence type="ECO:0000256" key="4">
    <source>
        <dbReference type="SAM" id="MobiDB-lite"/>
    </source>
</evidence>
<evidence type="ECO:0000256" key="3">
    <source>
        <dbReference type="PROSITE-ProRule" id="PRU00087"/>
    </source>
</evidence>
<gene>
    <name evidence="6" type="ORF">CYY_004826</name>
</gene>
<proteinExistence type="predicted"/>
<dbReference type="InterPro" id="IPR014756">
    <property type="entry name" value="Ig_E-set"/>
</dbReference>
<dbReference type="Pfam" id="PF00560">
    <property type="entry name" value="LRR_1"/>
    <property type="match status" value="1"/>
</dbReference>
<dbReference type="SMART" id="SM00364">
    <property type="entry name" value="LRR_BAC"/>
    <property type="match status" value="5"/>
</dbReference>
<dbReference type="SMART" id="SM00369">
    <property type="entry name" value="LRR_TYP"/>
    <property type="match status" value="8"/>
</dbReference>
<organism evidence="6 7">
    <name type="scientific">Polysphondylium violaceum</name>
    <dbReference type="NCBI Taxonomy" id="133409"/>
    <lineage>
        <taxon>Eukaryota</taxon>
        <taxon>Amoebozoa</taxon>
        <taxon>Evosea</taxon>
        <taxon>Eumycetozoa</taxon>
        <taxon>Dictyostelia</taxon>
        <taxon>Dictyosteliales</taxon>
        <taxon>Dictyosteliaceae</taxon>
        <taxon>Polysphondylium</taxon>
    </lineage>
</organism>
<dbReference type="GO" id="GO:0005737">
    <property type="term" value="C:cytoplasm"/>
    <property type="evidence" value="ECO:0007669"/>
    <property type="project" value="TreeGrafter"/>
</dbReference>
<dbReference type="InterPro" id="IPR003591">
    <property type="entry name" value="Leu-rich_rpt_typical-subtyp"/>
</dbReference>
<reference evidence="6" key="1">
    <citation type="submission" date="2020-01" db="EMBL/GenBank/DDBJ databases">
        <title>Development of genomics and gene disruption for Polysphondylium violaceum indicates a role for the polyketide synthase stlB in stalk morphogenesis.</title>
        <authorList>
            <person name="Narita B."/>
            <person name="Kawabe Y."/>
            <person name="Kin K."/>
            <person name="Saito T."/>
            <person name="Gibbs R."/>
            <person name="Kuspa A."/>
            <person name="Muzny D."/>
            <person name="Queller D."/>
            <person name="Richards S."/>
            <person name="Strassman J."/>
            <person name="Sucgang R."/>
            <person name="Worley K."/>
            <person name="Schaap P."/>
        </authorList>
    </citation>
    <scope>NUCLEOTIDE SEQUENCE</scope>
    <source>
        <strain evidence="6">QSvi11</strain>
    </source>
</reference>